<gene>
    <name evidence="1" type="ORF">J8J14_08630</name>
</gene>
<comment type="caution">
    <text evidence="1">The sequence shown here is derived from an EMBL/GenBank/DDBJ whole genome shotgun (WGS) entry which is preliminary data.</text>
</comment>
<accession>A0ABS4AEA4</accession>
<dbReference type="Gene3D" id="3.40.1440.10">
    <property type="entry name" value="GIY-YIG endonuclease"/>
    <property type="match status" value="1"/>
</dbReference>
<dbReference type="CDD" id="cd00719">
    <property type="entry name" value="GIY-YIG_SF"/>
    <property type="match status" value="1"/>
</dbReference>
<keyword evidence="2" id="KW-1185">Reference proteome</keyword>
<proteinExistence type="predicted"/>
<dbReference type="Proteomes" id="UP000681594">
    <property type="component" value="Unassembled WGS sequence"/>
</dbReference>
<dbReference type="SUPFAM" id="SSF82771">
    <property type="entry name" value="GIY-YIG endonuclease"/>
    <property type="match status" value="1"/>
</dbReference>
<evidence type="ECO:0000313" key="2">
    <source>
        <dbReference type="Proteomes" id="UP000681594"/>
    </source>
</evidence>
<dbReference type="EMBL" id="JAGIZB010000006">
    <property type="protein sequence ID" value="MBP0444848.1"/>
    <property type="molecule type" value="Genomic_DNA"/>
</dbReference>
<organism evidence="1 2">
    <name type="scientific">Pararoseomonas baculiformis</name>
    <dbReference type="NCBI Taxonomy" id="2820812"/>
    <lineage>
        <taxon>Bacteria</taxon>
        <taxon>Pseudomonadati</taxon>
        <taxon>Pseudomonadota</taxon>
        <taxon>Alphaproteobacteria</taxon>
        <taxon>Acetobacterales</taxon>
        <taxon>Acetobacteraceae</taxon>
        <taxon>Pararoseomonas</taxon>
    </lineage>
</organism>
<name>A0ABS4AEA4_9PROT</name>
<protein>
    <submittedName>
        <fullName evidence="1">GIY-YIG nuclease family protein</fullName>
    </submittedName>
</protein>
<sequence>MSGIAAVTPGWLFAQAGLAPCSEVGWGQLVQERGPGVYIITADPAPRDGQPVVYIGRAKSLSRRLRQFYRHRYGASSPHRGGQEILKLDGQRVVHWARAEVYAEAERLMLEAFRDATGIWPYGNRIRSARMRASSG</sequence>
<dbReference type="RefSeq" id="WP_209379065.1">
    <property type="nucleotide sequence ID" value="NZ_JAGIZB010000006.1"/>
</dbReference>
<dbReference type="InterPro" id="IPR035901">
    <property type="entry name" value="GIY-YIG_endonuc_sf"/>
</dbReference>
<reference evidence="1 2" key="1">
    <citation type="submission" date="2021-03" db="EMBL/GenBank/DDBJ databases">
        <authorList>
            <person name="So Y."/>
        </authorList>
    </citation>
    <scope>NUCLEOTIDE SEQUENCE [LARGE SCALE GENOMIC DNA]</scope>
    <source>
        <strain evidence="1 2">SSH11</strain>
    </source>
</reference>
<evidence type="ECO:0000313" key="1">
    <source>
        <dbReference type="EMBL" id="MBP0444848.1"/>
    </source>
</evidence>